<gene>
    <name evidence="1" type="ORF">Raf01_91510</name>
</gene>
<name>A0A8J3VWI6_9ACTN</name>
<evidence type="ECO:0000313" key="2">
    <source>
        <dbReference type="Proteomes" id="UP000642748"/>
    </source>
</evidence>
<sequence>MLASTRARVAAEMVRFPLSAYDTVLGATPACRATSRIVMTPLGGGRRPVTRSGGVAW</sequence>
<dbReference type="EMBL" id="BONZ01000112">
    <property type="protein sequence ID" value="GIH20979.1"/>
    <property type="molecule type" value="Genomic_DNA"/>
</dbReference>
<evidence type="ECO:0000313" key="1">
    <source>
        <dbReference type="EMBL" id="GIH20979.1"/>
    </source>
</evidence>
<comment type="caution">
    <text evidence="1">The sequence shown here is derived from an EMBL/GenBank/DDBJ whole genome shotgun (WGS) entry which is preliminary data.</text>
</comment>
<accession>A0A8J3VWI6</accession>
<keyword evidence="2" id="KW-1185">Reference proteome</keyword>
<reference evidence="1" key="1">
    <citation type="submission" date="2021-01" db="EMBL/GenBank/DDBJ databases">
        <title>Whole genome shotgun sequence of Rugosimonospora africana NBRC 104875.</title>
        <authorList>
            <person name="Komaki H."/>
            <person name="Tamura T."/>
        </authorList>
    </citation>
    <scope>NUCLEOTIDE SEQUENCE</scope>
    <source>
        <strain evidence="1">NBRC 104875</strain>
    </source>
</reference>
<proteinExistence type="predicted"/>
<protein>
    <submittedName>
        <fullName evidence="1">Uncharacterized protein</fullName>
    </submittedName>
</protein>
<organism evidence="1 2">
    <name type="scientific">Rugosimonospora africana</name>
    <dbReference type="NCBI Taxonomy" id="556532"/>
    <lineage>
        <taxon>Bacteria</taxon>
        <taxon>Bacillati</taxon>
        <taxon>Actinomycetota</taxon>
        <taxon>Actinomycetes</taxon>
        <taxon>Micromonosporales</taxon>
        <taxon>Micromonosporaceae</taxon>
        <taxon>Rugosimonospora</taxon>
    </lineage>
</organism>
<dbReference type="AlphaFoldDB" id="A0A8J3VWI6"/>
<dbReference type="Proteomes" id="UP000642748">
    <property type="component" value="Unassembled WGS sequence"/>
</dbReference>